<gene>
    <name evidence="2" type="ORF">HARCEL1_02705</name>
</gene>
<feature type="domain" description="AB hydrolase-1" evidence="1">
    <location>
        <begin position="56"/>
        <end position="295"/>
    </location>
</feature>
<reference evidence="2 3" key="1">
    <citation type="submission" date="2018-04" db="EMBL/GenBank/DDBJ databases">
        <title>Halococcoides cellulosivorans gen. nov., sp. nov., an extremely halophilic cellulose-utilizing haloarchaeon from hypersaline lakes.</title>
        <authorList>
            <person name="Sorokin D.Y."/>
            <person name="Toshchakov S.V."/>
            <person name="Samarov N.I."/>
            <person name="Korzhenkov A."/>
            <person name="Kublanov I.V."/>
        </authorList>
    </citation>
    <scope>NUCLEOTIDE SEQUENCE [LARGE SCALE GENOMIC DNA]</scope>
    <source>
        <strain evidence="2 3">HArcel1</strain>
    </source>
</reference>
<dbReference type="InterPro" id="IPR029058">
    <property type="entry name" value="AB_hydrolase_fold"/>
</dbReference>
<dbReference type="Pfam" id="PF00561">
    <property type="entry name" value="Abhydrolase_1"/>
    <property type="match status" value="1"/>
</dbReference>
<dbReference type="PRINTS" id="PR00111">
    <property type="entry name" value="ABHYDROLASE"/>
</dbReference>
<dbReference type="SUPFAM" id="SSF53474">
    <property type="entry name" value="alpha/beta-Hydrolases"/>
    <property type="match status" value="1"/>
</dbReference>
<dbReference type="Proteomes" id="UP000244727">
    <property type="component" value="Chromosome"/>
</dbReference>
<sequence>MRSQRAAIGSTHRRSAVANDAAFPVARARWDMSSGDDRFVDVAGVKTRYRTCGDGPPVVLVHGFGGFLESWSAVAPRLADQFEVYALDLPGHGESDTAQDYSLPSLADVLVTFLDAVGIERAHLVGLSFGASVVTAAAGRSDRVDRVALVAPAFVDGTVPLQFRLPLVPLIGRRLFAASLPSDRAGVERMARQVIHQPEHRTDAWIERTLDMVTRPGRLDALYAVLDANLTLWGRRSEAFAPVEAYLSTAEEPMLIFHGREDQVIPVAAARSLDATVECSEVVLVDDCGHEVPHERSADLAARLVAFLEGD</sequence>
<dbReference type="PANTHER" id="PTHR46438">
    <property type="entry name" value="ALPHA/BETA-HYDROLASES SUPERFAMILY PROTEIN"/>
    <property type="match status" value="1"/>
</dbReference>
<name>A0A2R4WYT7_9EURY</name>
<organism evidence="2 3">
    <name type="scientific">Halococcoides cellulosivorans</name>
    <dbReference type="NCBI Taxonomy" id="1679096"/>
    <lineage>
        <taxon>Archaea</taxon>
        <taxon>Methanobacteriati</taxon>
        <taxon>Methanobacteriota</taxon>
        <taxon>Stenosarchaea group</taxon>
        <taxon>Halobacteria</taxon>
        <taxon>Halobacteriales</taxon>
        <taxon>Haloarculaceae</taxon>
        <taxon>Halococcoides</taxon>
    </lineage>
</organism>
<dbReference type="Gene3D" id="3.40.50.1820">
    <property type="entry name" value="alpha/beta hydrolase"/>
    <property type="match status" value="1"/>
</dbReference>
<dbReference type="AlphaFoldDB" id="A0A2R4WYT7"/>
<keyword evidence="3" id="KW-1185">Reference proteome</keyword>
<dbReference type="KEGG" id="harc:HARCEL1_02705"/>
<dbReference type="PANTHER" id="PTHR46438:SF11">
    <property type="entry name" value="LIPASE-RELATED"/>
    <property type="match status" value="1"/>
</dbReference>
<accession>A0A2R4WYT7</accession>
<evidence type="ECO:0000313" key="2">
    <source>
        <dbReference type="EMBL" id="AWB26698.1"/>
    </source>
</evidence>
<dbReference type="InterPro" id="IPR000073">
    <property type="entry name" value="AB_hydrolase_1"/>
</dbReference>
<dbReference type="EMBL" id="CP028858">
    <property type="protein sequence ID" value="AWB26698.1"/>
    <property type="molecule type" value="Genomic_DNA"/>
</dbReference>
<evidence type="ECO:0000259" key="1">
    <source>
        <dbReference type="Pfam" id="PF00561"/>
    </source>
</evidence>
<evidence type="ECO:0000313" key="3">
    <source>
        <dbReference type="Proteomes" id="UP000244727"/>
    </source>
</evidence>
<proteinExistence type="predicted"/>
<protein>
    <recommendedName>
        <fullName evidence="1">AB hydrolase-1 domain-containing protein</fullName>
    </recommendedName>
</protein>